<evidence type="ECO:0000313" key="2">
    <source>
        <dbReference type="EMBL" id="GBB97095.1"/>
    </source>
</evidence>
<keyword evidence="4" id="KW-1185">Reference proteome</keyword>
<reference evidence="3" key="2">
    <citation type="submission" date="2019-10" db="EMBL/GenBank/DDBJ databases">
        <title>Conservation and host-specific expression of non-tandemly repeated heterogenous ribosome RNA gene in arbuscular mycorrhizal fungi.</title>
        <authorList>
            <person name="Maeda T."/>
            <person name="Kobayashi Y."/>
            <person name="Nakagawa T."/>
            <person name="Ezawa T."/>
            <person name="Yamaguchi K."/>
            <person name="Bino T."/>
            <person name="Nishimoto Y."/>
            <person name="Shigenobu S."/>
            <person name="Kawaguchi M."/>
        </authorList>
    </citation>
    <scope>NUCLEOTIDE SEQUENCE</scope>
    <source>
        <strain evidence="3">HR1</strain>
    </source>
</reference>
<organism evidence="2 4">
    <name type="scientific">Rhizophagus clarus</name>
    <dbReference type="NCBI Taxonomy" id="94130"/>
    <lineage>
        <taxon>Eukaryota</taxon>
        <taxon>Fungi</taxon>
        <taxon>Fungi incertae sedis</taxon>
        <taxon>Mucoromycota</taxon>
        <taxon>Glomeromycotina</taxon>
        <taxon>Glomeromycetes</taxon>
        <taxon>Glomerales</taxon>
        <taxon>Glomeraceae</taxon>
        <taxon>Rhizophagus</taxon>
    </lineage>
</organism>
<dbReference type="AlphaFoldDB" id="A0A2Z6R4V3"/>
<evidence type="ECO:0000256" key="1">
    <source>
        <dbReference type="SAM" id="MobiDB-lite"/>
    </source>
</evidence>
<protein>
    <submittedName>
        <fullName evidence="2">Uncharacterized protein</fullName>
    </submittedName>
</protein>
<feature type="compositionally biased region" description="Pro residues" evidence="1">
    <location>
        <begin position="161"/>
        <end position="172"/>
    </location>
</feature>
<dbReference type="EMBL" id="BEXD01002124">
    <property type="protein sequence ID" value="GBB97095.1"/>
    <property type="molecule type" value="Genomic_DNA"/>
</dbReference>
<sequence>MDSTLQKIIFEDTELFFRCYKDDIFKLIKESVTGIIMDDPTLFAVIDIVEEALKGYVSCNKDVIQLLEVPKKFIRGSIQPIPFKFPLLPTFLEIILGRFVKRSGYHDHDTCAAEKAKLAVQQQQTQPVLNKKIFQDLQHQLESMILDDSQGDAKVKVPSIPYHPTPITPPVTPLFRSQKKSARKKLKKLQ</sequence>
<dbReference type="Proteomes" id="UP000247702">
    <property type="component" value="Unassembled WGS sequence"/>
</dbReference>
<proteinExistence type="predicted"/>
<feature type="region of interest" description="Disordered" evidence="1">
    <location>
        <begin position="161"/>
        <end position="190"/>
    </location>
</feature>
<evidence type="ECO:0000313" key="4">
    <source>
        <dbReference type="Proteomes" id="UP000247702"/>
    </source>
</evidence>
<comment type="caution">
    <text evidence="2">The sequence shown here is derived from an EMBL/GenBank/DDBJ whole genome shotgun (WGS) entry which is preliminary data.</text>
</comment>
<name>A0A2Z6R4V3_9GLOM</name>
<reference evidence="2 4" key="1">
    <citation type="submission" date="2017-11" db="EMBL/GenBank/DDBJ databases">
        <title>The genome of Rhizophagus clarus HR1 reveals common genetic basis of auxotrophy among arbuscular mycorrhizal fungi.</title>
        <authorList>
            <person name="Kobayashi Y."/>
        </authorList>
    </citation>
    <scope>NUCLEOTIDE SEQUENCE [LARGE SCALE GENOMIC DNA]</scope>
    <source>
        <strain evidence="2 4">HR1</strain>
    </source>
</reference>
<evidence type="ECO:0000313" key="3">
    <source>
        <dbReference type="EMBL" id="GES89021.1"/>
    </source>
</evidence>
<accession>A0A2Z6R4V3</accession>
<dbReference type="EMBL" id="BLAL01000183">
    <property type="protein sequence ID" value="GES89021.1"/>
    <property type="molecule type" value="Genomic_DNA"/>
</dbReference>
<gene>
    <name evidence="3" type="ORF">RCL2_001594300</name>
    <name evidence="2" type="ORF">RclHR1_02910023</name>
</gene>
<dbReference type="Proteomes" id="UP000615446">
    <property type="component" value="Unassembled WGS sequence"/>
</dbReference>
<feature type="compositionally biased region" description="Basic residues" evidence="1">
    <location>
        <begin position="177"/>
        <end position="190"/>
    </location>
</feature>